<keyword evidence="4 6" id="KW-1133">Transmembrane helix</keyword>
<dbReference type="PIRSF" id="PIRSF005859">
    <property type="entry name" value="PBR"/>
    <property type="match status" value="1"/>
</dbReference>
<dbReference type="EMBL" id="CP034328">
    <property type="protein sequence ID" value="AZL60707.1"/>
    <property type="molecule type" value="Genomic_DNA"/>
</dbReference>
<sequence length="158" mass="17198">MDYGLFFVYLTACGAAAATGALFPTGPWYVALKKPSWTPPNWVFPVAWMSLYLLMSAAAARAATFEGASLGLALWSVQIAFNTLWTPVFFGLKRMRAALVPMAGLWLSVTATCVVFFTIDFWAGLMFVPYVIWVSIAGALNFEMVRLNPVEARGPVGG</sequence>
<dbReference type="InterPro" id="IPR004307">
    <property type="entry name" value="TspO_MBR"/>
</dbReference>
<keyword evidence="3 6" id="KW-0812">Transmembrane</keyword>
<protein>
    <submittedName>
        <fullName evidence="7">Tryptophan-rich sensory protein</fullName>
    </submittedName>
</protein>
<dbReference type="NCBIfam" id="NF047825">
    <property type="entry name" value="T-richsensTspOAlph"/>
    <property type="match status" value="1"/>
</dbReference>
<dbReference type="Gene3D" id="1.20.1260.100">
    <property type="entry name" value="TspO/MBR protein"/>
    <property type="match status" value="1"/>
</dbReference>
<dbReference type="PANTHER" id="PTHR10057">
    <property type="entry name" value="PERIPHERAL-TYPE BENZODIAZEPINE RECEPTOR"/>
    <property type="match status" value="1"/>
</dbReference>
<feature type="transmembrane region" description="Helical" evidence="6">
    <location>
        <begin position="42"/>
        <end position="60"/>
    </location>
</feature>
<feature type="transmembrane region" description="Helical" evidence="6">
    <location>
        <begin position="72"/>
        <end position="92"/>
    </location>
</feature>
<evidence type="ECO:0000256" key="2">
    <source>
        <dbReference type="ARBA" id="ARBA00007524"/>
    </source>
</evidence>
<name>A0A3S8UAQ2_9RHOB</name>
<keyword evidence="8" id="KW-1185">Reference proteome</keyword>
<dbReference type="GO" id="GO:0016020">
    <property type="term" value="C:membrane"/>
    <property type="evidence" value="ECO:0007669"/>
    <property type="project" value="UniProtKB-SubCell"/>
</dbReference>
<feature type="transmembrane region" description="Helical" evidence="6">
    <location>
        <begin position="6"/>
        <end position="30"/>
    </location>
</feature>
<feature type="transmembrane region" description="Helical" evidence="6">
    <location>
        <begin position="99"/>
        <end position="119"/>
    </location>
</feature>
<evidence type="ECO:0000256" key="3">
    <source>
        <dbReference type="ARBA" id="ARBA00022692"/>
    </source>
</evidence>
<dbReference type="PANTHER" id="PTHR10057:SF0">
    <property type="entry name" value="TRANSLOCATOR PROTEIN"/>
    <property type="match status" value="1"/>
</dbReference>
<evidence type="ECO:0000256" key="1">
    <source>
        <dbReference type="ARBA" id="ARBA00004141"/>
    </source>
</evidence>
<evidence type="ECO:0000313" key="7">
    <source>
        <dbReference type="EMBL" id="AZL60707.1"/>
    </source>
</evidence>
<dbReference type="RefSeq" id="WP_125326919.1">
    <property type="nucleotide sequence ID" value="NZ_CP034328.1"/>
</dbReference>
<accession>A0A3S8UAQ2</accession>
<evidence type="ECO:0000256" key="6">
    <source>
        <dbReference type="SAM" id="Phobius"/>
    </source>
</evidence>
<dbReference type="FunFam" id="1.20.1260.100:FF:000001">
    <property type="entry name" value="translocator protein 2"/>
    <property type="match status" value="1"/>
</dbReference>
<keyword evidence="5 6" id="KW-0472">Membrane</keyword>
<evidence type="ECO:0000256" key="4">
    <source>
        <dbReference type="ARBA" id="ARBA00022989"/>
    </source>
</evidence>
<comment type="similarity">
    <text evidence="2">Belongs to the TspO/BZRP family.</text>
</comment>
<evidence type="ECO:0000256" key="5">
    <source>
        <dbReference type="ARBA" id="ARBA00023136"/>
    </source>
</evidence>
<dbReference type="CDD" id="cd15904">
    <property type="entry name" value="TSPO_MBR"/>
    <property type="match status" value="1"/>
</dbReference>
<proteinExistence type="inferred from homology"/>
<reference evidence="7 8" key="1">
    <citation type="submission" date="2018-12" db="EMBL/GenBank/DDBJ databases">
        <title>Complete genome sequencing of Tabrizicola sp. K13M18.</title>
        <authorList>
            <person name="Bae J.-W."/>
        </authorList>
    </citation>
    <scope>NUCLEOTIDE SEQUENCE [LARGE SCALE GENOMIC DNA]</scope>
    <source>
        <strain evidence="7 8">K13M18</strain>
    </source>
</reference>
<dbReference type="InterPro" id="IPR038330">
    <property type="entry name" value="TspO/MBR-related_sf"/>
</dbReference>
<feature type="transmembrane region" description="Helical" evidence="6">
    <location>
        <begin position="125"/>
        <end position="142"/>
    </location>
</feature>
<dbReference type="Proteomes" id="UP000282002">
    <property type="component" value="Chromosome"/>
</dbReference>
<dbReference type="OrthoDB" id="9795496at2"/>
<organism evidence="7 8">
    <name type="scientific">Tabrizicola piscis</name>
    <dbReference type="NCBI Taxonomy" id="2494374"/>
    <lineage>
        <taxon>Bacteria</taxon>
        <taxon>Pseudomonadati</taxon>
        <taxon>Pseudomonadota</taxon>
        <taxon>Alphaproteobacteria</taxon>
        <taxon>Rhodobacterales</taxon>
        <taxon>Paracoccaceae</taxon>
        <taxon>Tabrizicola</taxon>
    </lineage>
</organism>
<dbReference type="GO" id="GO:0033013">
    <property type="term" value="P:tetrapyrrole metabolic process"/>
    <property type="evidence" value="ECO:0007669"/>
    <property type="project" value="UniProtKB-ARBA"/>
</dbReference>
<comment type="subcellular location">
    <subcellularLocation>
        <location evidence="1">Membrane</location>
        <topology evidence="1">Multi-pass membrane protein</topology>
    </subcellularLocation>
</comment>
<dbReference type="KEGG" id="taw:EI545_18915"/>
<dbReference type="AlphaFoldDB" id="A0A3S8UAQ2"/>
<evidence type="ECO:0000313" key="8">
    <source>
        <dbReference type="Proteomes" id="UP000282002"/>
    </source>
</evidence>
<gene>
    <name evidence="7" type="ORF">EI545_18915</name>
</gene>
<dbReference type="Pfam" id="PF03073">
    <property type="entry name" value="TspO_MBR"/>
    <property type="match status" value="1"/>
</dbReference>